<evidence type="ECO:0000256" key="6">
    <source>
        <dbReference type="ARBA" id="ARBA00023242"/>
    </source>
</evidence>
<dbReference type="SUPFAM" id="SSF46689">
    <property type="entry name" value="Homeodomain-like"/>
    <property type="match status" value="1"/>
</dbReference>
<feature type="DNA-binding region" description="Homeobox" evidence="7">
    <location>
        <begin position="294"/>
        <end position="353"/>
    </location>
</feature>
<dbReference type="FunFam" id="1.10.10.60:FF:000056">
    <property type="entry name" value="POU domain protein"/>
    <property type="match status" value="1"/>
</dbReference>
<dbReference type="GO" id="GO:0005634">
    <property type="term" value="C:nucleus"/>
    <property type="evidence" value="ECO:0007669"/>
    <property type="project" value="UniProtKB-SubCell"/>
</dbReference>
<name>A0AAV2R343_MEGNR</name>
<accession>A0AAV2R343</accession>
<evidence type="ECO:0000313" key="14">
    <source>
        <dbReference type="Proteomes" id="UP001497623"/>
    </source>
</evidence>
<keyword evidence="2" id="KW-0805">Transcription regulation</keyword>
<keyword evidence="4 7" id="KW-0371">Homeobox</keyword>
<reference evidence="13 14" key="1">
    <citation type="submission" date="2024-05" db="EMBL/GenBank/DDBJ databases">
        <authorList>
            <person name="Wallberg A."/>
        </authorList>
    </citation>
    <scope>NUCLEOTIDE SEQUENCE [LARGE SCALE GENOMIC DNA]</scope>
</reference>
<dbReference type="SUPFAM" id="SSF47413">
    <property type="entry name" value="lambda repressor-like DNA-binding domains"/>
    <property type="match status" value="1"/>
</dbReference>
<feature type="domain" description="POU-specific" evidence="12">
    <location>
        <begin position="197"/>
        <end position="274"/>
    </location>
</feature>
<dbReference type="InterPro" id="IPR017970">
    <property type="entry name" value="Homeobox_CS"/>
</dbReference>
<dbReference type="EMBL" id="CAXKWB010015353">
    <property type="protein sequence ID" value="CAL4113445.1"/>
    <property type="molecule type" value="Genomic_DNA"/>
</dbReference>
<evidence type="ECO:0000256" key="3">
    <source>
        <dbReference type="ARBA" id="ARBA00023125"/>
    </source>
</evidence>
<dbReference type="PROSITE" id="PS50071">
    <property type="entry name" value="HOMEOBOX_2"/>
    <property type="match status" value="1"/>
</dbReference>
<gene>
    <name evidence="13" type="ORF">MNOR_LOCUS20122</name>
</gene>
<dbReference type="InterPro" id="IPR000327">
    <property type="entry name" value="POU_dom"/>
</dbReference>
<dbReference type="AlphaFoldDB" id="A0AAV2R343"/>
<dbReference type="InterPro" id="IPR010982">
    <property type="entry name" value="Lambda_DNA-bd_dom_sf"/>
</dbReference>
<feature type="non-terminal residue" evidence="13">
    <location>
        <position position="1"/>
    </location>
</feature>
<dbReference type="PRINTS" id="PR00028">
    <property type="entry name" value="POUDOMAIN"/>
</dbReference>
<dbReference type="FunFam" id="1.10.260.40:FF:000007">
    <property type="entry name" value="POU domain protein"/>
    <property type="match status" value="1"/>
</dbReference>
<evidence type="ECO:0000256" key="9">
    <source>
        <dbReference type="RuleBase" id="RU361194"/>
    </source>
</evidence>
<keyword evidence="3 7" id="KW-0238">DNA-binding</keyword>
<dbReference type="Gene3D" id="1.10.260.40">
    <property type="entry name" value="lambda repressor-like DNA-binding domains"/>
    <property type="match status" value="1"/>
</dbReference>
<evidence type="ECO:0000256" key="4">
    <source>
        <dbReference type="ARBA" id="ARBA00023155"/>
    </source>
</evidence>
<evidence type="ECO:0000256" key="5">
    <source>
        <dbReference type="ARBA" id="ARBA00023163"/>
    </source>
</evidence>
<keyword evidence="6 7" id="KW-0539">Nucleus</keyword>
<sequence length="389" mass="43615">DDKFCDDQLMRRFQGIDGRFCDEDWMRRFQGFSSVLLPYQKAAYTNSFHDSHARPIEEDYKPLPLAPQTQLFGAGLDDQLLSRAEALAAVDISKHSGHGQHPSTLPQLKHDMMYHPGMATTPHTPPISRGNQMGHHSMESLDMLDPITSSSMTTLTPVSDGTSMHQMHGSIYTHSPMNTMMPHPGFGHPHMPLGMHDTDTDPRELEAFAERFKQRRIKLGVTQADVGKALACLKLPGVGALSQSTICRFESLTLSHNNMIALKPVLQAWLEEAEAQAKNKRRDPDAPSVLPLGEKRKRTSIAAPEKRSLEAYFAVQPRPSGEKIAAIAEKLDLKKNVVRVWFCNQRQKQKRMKFAASHQKQMMPSHMQQHHTHMGGMMASPMPSHTPVP</sequence>
<dbReference type="PROSITE" id="PS00465">
    <property type="entry name" value="POU_2"/>
    <property type="match status" value="1"/>
</dbReference>
<evidence type="ECO:0000256" key="1">
    <source>
        <dbReference type="ARBA" id="ARBA00004123"/>
    </source>
</evidence>
<evidence type="ECO:0000313" key="13">
    <source>
        <dbReference type="EMBL" id="CAL4113445.1"/>
    </source>
</evidence>
<keyword evidence="14" id="KW-1185">Reference proteome</keyword>
<proteinExistence type="inferred from homology"/>
<dbReference type="InterPro" id="IPR001356">
    <property type="entry name" value="HD"/>
</dbReference>
<dbReference type="PROSITE" id="PS00035">
    <property type="entry name" value="POU_1"/>
    <property type="match status" value="1"/>
</dbReference>
<evidence type="ECO:0000256" key="2">
    <source>
        <dbReference type="ARBA" id="ARBA00023015"/>
    </source>
</evidence>
<dbReference type="PROSITE" id="PS51179">
    <property type="entry name" value="POU_3"/>
    <property type="match status" value="1"/>
</dbReference>
<dbReference type="InterPro" id="IPR050255">
    <property type="entry name" value="POU_domain_TF"/>
</dbReference>
<evidence type="ECO:0000256" key="10">
    <source>
        <dbReference type="SAM" id="MobiDB-lite"/>
    </source>
</evidence>
<dbReference type="Pfam" id="PF00046">
    <property type="entry name" value="Homeodomain"/>
    <property type="match status" value="1"/>
</dbReference>
<dbReference type="SMART" id="SM00389">
    <property type="entry name" value="HOX"/>
    <property type="match status" value="1"/>
</dbReference>
<keyword evidence="5 9" id="KW-0804">Transcription</keyword>
<evidence type="ECO:0000256" key="7">
    <source>
        <dbReference type="PROSITE-ProRule" id="PRU00108"/>
    </source>
</evidence>
<evidence type="ECO:0000259" key="11">
    <source>
        <dbReference type="PROSITE" id="PS50071"/>
    </source>
</evidence>
<dbReference type="Proteomes" id="UP001497623">
    <property type="component" value="Unassembled WGS sequence"/>
</dbReference>
<organism evidence="13 14">
    <name type="scientific">Meganyctiphanes norvegica</name>
    <name type="common">Northern krill</name>
    <name type="synonym">Thysanopoda norvegica</name>
    <dbReference type="NCBI Taxonomy" id="48144"/>
    <lineage>
        <taxon>Eukaryota</taxon>
        <taxon>Metazoa</taxon>
        <taxon>Ecdysozoa</taxon>
        <taxon>Arthropoda</taxon>
        <taxon>Crustacea</taxon>
        <taxon>Multicrustacea</taxon>
        <taxon>Malacostraca</taxon>
        <taxon>Eumalacostraca</taxon>
        <taxon>Eucarida</taxon>
        <taxon>Euphausiacea</taxon>
        <taxon>Euphausiidae</taxon>
        <taxon>Meganyctiphanes</taxon>
    </lineage>
</organism>
<dbReference type="CDD" id="cd00086">
    <property type="entry name" value="homeodomain"/>
    <property type="match status" value="1"/>
</dbReference>
<dbReference type="Pfam" id="PF00157">
    <property type="entry name" value="Pou"/>
    <property type="match status" value="1"/>
</dbReference>
<dbReference type="SMART" id="SM00352">
    <property type="entry name" value="POU"/>
    <property type="match status" value="1"/>
</dbReference>
<comment type="similarity">
    <text evidence="9">Belongs to the POU transcription factor family.</text>
</comment>
<dbReference type="PANTHER" id="PTHR11636">
    <property type="entry name" value="POU DOMAIN"/>
    <property type="match status" value="1"/>
</dbReference>
<comment type="subcellular location">
    <subcellularLocation>
        <location evidence="1 7 8">Nucleus</location>
    </subcellularLocation>
</comment>
<protein>
    <recommendedName>
        <fullName evidence="9">POU domain protein</fullName>
    </recommendedName>
</protein>
<evidence type="ECO:0000259" key="12">
    <source>
        <dbReference type="PROSITE" id="PS51179"/>
    </source>
</evidence>
<comment type="caution">
    <text evidence="13">The sequence shown here is derived from an EMBL/GenBank/DDBJ whole genome shotgun (WGS) entry which is preliminary data.</text>
</comment>
<feature type="domain" description="Homeobox" evidence="11">
    <location>
        <begin position="292"/>
        <end position="352"/>
    </location>
</feature>
<dbReference type="GO" id="GO:0000981">
    <property type="term" value="F:DNA-binding transcription factor activity, RNA polymerase II-specific"/>
    <property type="evidence" value="ECO:0007669"/>
    <property type="project" value="InterPro"/>
</dbReference>
<dbReference type="PROSITE" id="PS00027">
    <property type="entry name" value="HOMEOBOX_1"/>
    <property type="match status" value="1"/>
</dbReference>
<dbReference type="InterPro" id="IPR009057">
    <property type="entry name" value="Homeodomain-like_sf"/>
</dbReference>
<dbReference type="InterPro" id="IPR013847">
    <property type="entry name" value="POU"/>
</dbReference>
<dbReference type="Gene3D" id="1.10.10.60">
    <property type="entry name" value="Homeodomain-like"/>
    <property type="match status" value="1"/>
</dbReference>
<dbReference type="GO" id="GO:0030154">
    <property type="term" value="P:cell differentiation"/>
    <property type="evidence" value="ECO:0007669"/>
    <property type="project" value="UniProtKB-ARBA"/>
</dbReference>
<dbReference type="GO" id="GO:0000978">
    <property type="term" value="F:RNA polymerase II cis-regulatory region sequence-specific DNA binding"/>
    <property type="evidence" value="ECO:0007669"/>
    <property type="project" value="TreeGrafter"/>
</dbReference>
<feature type="region of interest" description="Disordered" evidence="10">
    <location>
        <begin position="276"/>
        <end position="301"/>
    </location>
</feature>
<dbReference type="PANTHER" id="PTHR11636:SF70">
    <property type="entry name" value="INHIBITORY POU PROTEIN"/>
    <property type="match status" value="1"/>
</dbReference>
<evidence type="ECO:0000256" key="8">
    <source>
        <dbReference type="RuleBase" id="RU000682"/>
    </source>
</evidence>